<accession>A0AAI8CI54</accession>
<dbReference type="EC" id="3.1.3.48" evidence="2"/>
<evidence type="ECO:0000256" key="1">
    <source>
        <dbReference type="ARBA" id="ARBA00005750"/>
    </source>
</evidence>
<dbReference type="PANTHER" id="PTHR39181:SF1">
    <property type="entry name" value="TYROSINE-PROTEIN PHOSPHATASE YWQE"/>
    <property type="match status" value="1"/>
</dbReference>
<dbReference type="EMBL" id="CP010992">
    <property type="protein sequence ID" value="AMO21172.1"/>
    <property type="molecule type" value="Genomic_DNA"/>
</dbReference>
<proteinExistence type="inferred from homology"/>
<evidence type="ECO:0000256" key="4">
    <source>
        <dbReference type="ARBA" id="ARBA00051722"/>
    </source>
</evidence>
<evidence type="ECO:0000313" key="5">
    <source>
        <dbReference type="EMBL" id="AMO21172.1"/>
    </source>
</evidence>
<dbReference type="InterPro" id="IPR016195">
    <property type="entry name" value="Pol/histidinol_Pase-like"/>
</dbReference>
<sequence>MLFFTKSKPYLREFTENQFIDLHSHILPGIDDGAKNIEDTIHLITTLSDYGFIQFMATPHTFSGYYDNTYESIAMNYHNTSNELNKREVSVSMNFASEYLMDDHFVSLFKKKEIHTLKDQYVLVEMSYLNAPINLFDILFDLQVAGYTPILAHPERYLFYHQQFDSYKKLKNAGCKFQLNLLSTVGYYGKEVKNVADQLLKEGLIDFVGSDVHHNKHLNAFQSKIEIKNTDALKNAIRNNDYFKI</sequence>
<evidence type="ECO:0000256" key="2">
    <source>
        <dbReference type="ARBA" id="ARBA00013064"/>
    </source>
</evidence>
<reference evidence="6" key="1">
    <citation type="submission" date="2016-03" db="EMBL/GenBank/DDBJ databases">
        <title>Flavobacterium columnare strain B185, complete genome.</title>
        <authorList>
            <person name="Sundberg L.-R."/>
            <person name="Papponen P."/>
            <person name="Laanto E."/>
        </authorList>
    </citation>
    <scope>NUCLEOTIDE SEQUENCE [LARGE SCALE GENOMIC DNA]</scope>
    <source>
        <strain evidence="6">B185</strain>
    </source>
</reference>
<dbReference type="PANTHER" id="PTHR39181">
    <property type="entry name" value="TYROSINE-PROTEIN PHOSPHATASE YWQE"/>
    <property type="match status" value="1"/>
</dbReference>
<dbReference type="PIRSF" id="PIRSF016557">
    <property type="entry name" value="Caps_synth_CpsB"/>
    <property type="match status" value="1"/>
</dbReference>
<dbReference type="Pfam" id="PF19567">
    <property type="entry name" value="CpsB_CapC"/>
    <property type="match status" value="1"/>
</dbReference>
<dbReference type="AlphaFoldDB" id="A0AAI8CI54"/>
<keyword evidence="3" id="KW-0378">Hydrolase</keyword>
<dbReference type="Proteomes" id="UP000304840">
    <property type="component" value="Chromosome"/>
</dbReference>
<comment type="catalytic activity">
    <reaction evidence="4">
        <text>O-phospho-L-tyrosyl-[protein] + H2O = L-tyrosyl-[protein] + phosphate</text>
        <dbReference type="Rhea" id="RHEA:10684"/>
        <dbReference type="Rhea" id="RHEA-COMP:10136"/>
        <dbReference type="Rhea" id="RHEA-COMP:20101"/>
        <dbReference type="ChEBI" id="CHEBI:15377"/>
        <dbReference type="ChEBI" id="CHEBI:43474"/>
        <dbReference type="ChEBI" id="CHEBI:46858"/>
        <dbReference type="ChEBI" id="CHEBI:61978"/>
        <dbReference type="EC" id="3.1.3.48"/>
    </reaction>
</comment>
<dbReference type="GO" id="GO:0030145">
    <property type="term" value="F:manganese ion binding"/>
    <property type="evidence" value="ECO:0007669"/>
    <property type="project" value="InterPro"/>
</dbReference>
<dbReference type="RefSeq" id="WP_014166570.1">
    <property type="nucleotide sequence ID" value="NZ_CP010992.1"/>
</dbReference>
<dbReference type="GeneID" id="60757903"/>
<comment type="similarity">
    <text evidence="1">Belongs to the metallo-dependent hydrolases superfamily. CpsB/CapC family.</text>
</comment>
<evidence type="ECO:0000313" key="6">
    <source>
        <dbReference type="Proteomes" id="UP000304840"/>
    </source>
</evidence>
<dbReference type="SUPFAM" id="SSF89550">
    <property type="entry name" value="PHP domain-like"/>
    <property type="match status" value="1"/>
</dbReference>
<protein>
    <recommendedName>
        <fullName evidence="2">protein-tyrosine-phosphatase</fullName>
        <ecNumber evidence="2">3.1.3.48</ecNumber>
    </recommendedName>
</protein>
<gene>
    <name evidence="5" type="ORF">UN65_13270</name>
</gene>
<organism evidence="5 6">
    <name type="scientific">Flavobacterium columnare</name>
    <dbReference type="NCBI Taxonomy" id="996"/>
    <lineage>
        <taxon>Bacteria</taxon>
        <taxon>Pseudomonadati</taxon>
        <taxon>Bacteroidota</taxon>
        <taxon>Flavobacteriia</taxon>
        <taxon>Flavobacteriales</taxon>
        <taxon>Flavobacteriaceae</taxon>
        <taxon>Flavobacterium</taxon>
    </lineage>
</organism>
<evidence type="ECO:0000256" key="3">
    <source>
        <dbReference type="ARBA" id="ARBA00022801"/>
    </source>
</evidence>
<reference evidence="5 6" key="2">
    <citation type="submission" date="2019-05" db="EMBL/GenBank/DDBJ databases">
        <authorList>
            <person name="Ravantti J.J."/>
        </authorList>
    </citation>
    <scope>NUCLEOTIDE SEQUENCE [LARGE SCALE GENOMIC DNA]</scope>
    <source>
        <strain evidence="5 6">B185</strain>
    </source>
</reference>
<name>A0AAI8CI54_9FLAO</name>
<dbReference type="InterPro" id="IPR016667">
    <property type="entry name" value="Caps_polysacc_synth_CpsB/CapC"/>
</dbReference>
<dbReference type="Gene3D" id="3.20.20.140">
    <property type="entry name" value="Metal-dependent hydrolases"/>
    <property type="match status" value="1"/>
</dbReference>
<dbReference type="GO" id="GO:0004725">
    <property type="term" value="F:protein tyrosine phosphatase activity"/>
    <property type="evidence" value="ECO:0007669"/>
    <property type="project" value="UniProtKB-EC"/>
</dbReference>